<dbReference type="EMBL" id="VDCV01000009">
    <property type="protein sequence ID" value="KAB5540785.1"/>
    <property type="molecule type" value="Genomic_DNA"/>
</dbReference>
<evidence type="ECO:0000256" key="5">
    <source>
        <dbReference type="ARBA" id="ARBA00023242"/>
    </source>
</evidence>
<evidence type="ECO:0000313" key="7">
    <source>
        <dbReference type="Proteomes" id="UP000326939"/>
    </source>
</evidence>
<comment type="subcellular location">
    <subcellularLocation>
        <location evidence="1">Nucleus</location>
    </subcellularLocation>
</comment>
<evidence type="ECO:0000256" key="4">
    <source>
        <dbReference type="ARBA" id="ARBA00023163"/>
    </source>
</evidence>
<evidence type="ECO:0000256" key="3">
    <source>
        <dbReference type="ARBA" id="ARBA00023125"/>
    </source>
</evidence>
<organism evidence="6 7">
    <name type="scientific">Salix brachista</name>
    <dbReference type="NCBI Taxonomy" id="2182728"/>
    <lineage>
        <taxon>Eukaryota</taxon>
        <taxon>Viridiplantae</taxon>
        <taxon>Streptophyta</taxon>
        <taxon>Embryophyta</taxon>
        <taxon>Tracheophyta</taxon>
        <taxon>Spermatophyta</taxon>
        <taxon>Magnoliopsida</taxon>
        <taxon>eudicotyledons</taxon>
        <taxon>Gunneridae</taxon>
        <taxon>Pentapetalae</taxon>
        <taxon>rosids</taxon>
        <taxon>fabids</taxon>
        <taxon>Malpighiales</taxon>
        <taxon>Salicaceae</taxon>
        <taxon>Saliceae</taxon>
        <taxon>Salix</taxon>
    </lineage>
</organism>
<sequence length="295" mass="33988">MDAKISSQIQDQNNELQVSTTLYQPFKLPNDWVVERRCRSKRGNRRSHNDKYFYIYAFTKYFKCHLISPSPVRSSCLRSGKPGYCFGDRGVESNTRYLTEHGLEHHSPNNDQYPFRASVVSNGKLEKHQKADEAFLVFCNSRLKIQNVPYIFKSRSLFDLPNGWVVERKPCKNIDYAGIIDKHYNELETGKLFRSLRSVEKDLTEGKKHIVTLEALKAEDHFIPFESSGSQKEHVSSKKVETAMLDPSSIPAKIKWVLGGPGGIVWNPFMDDHLVPGFIKQKWSETFVLSIIDRL</sequence>
<protein>
    <recommendedName>
        <fullName evidence="8">MBD domain-containing protein</fullName>
    </recommendedName>
</protein>
<evidence type="ECO:0000256" key="1">
    <source>
        <dbReference type="ARBA" id="ARBA00004123"/>
    </source>
</evidence>
<comment type="caution">
    <text evidence="6">The sequence shown here is derived from an EMBL/GenBank/DDBJ whole genome shotgun (WGS) entry which is preliminary data.</text>
</comment>
<keyword evidence="4" id="KW-0804">Transcription</keyword>
<dbReference type="GO" id="GO:0005634">
    <property type="term" value="C:nucleus"/>
    <property type="evidence" value="ECO:0007669"/>
    <property type="project" value="UniProtKB-SubCell"/>
</dbReference>
<dbReference type="GO" id="GO:0003677">
    <property type="term" value="F:DNA binding"/>
    <property type="evidence" value="ECO:0007669"/>
    <property type="project" value="UniProtKB-KW"/>
</dbReference>
<gene>
    <name evidence="6" type="ORF">DKX38_013759</name>
</gene>
<dbReference type="Proteomes" id="UP000326939">
    <property type="component" value="Chromosome 9"/>
</dbReference>
<proteinExistence type="predicted"/>
<dbReference type="Gene3D" id="3.30.890.10">
    <property type="entry name" value="Methyl-cpg-binding Protein 2, Chain A"/>
    <property type="match status" value="1"/>
</dbReference>
<evidence type="ECO:0000256" key="2">
    <source>
        <dbReference type="ARBA" id="ARBA00023015"/>
    </source>
</evidence>
<evidence type="ECO:0008006" key="8">
    <source>
        <dbReference type="Google" id="ProtNLM"/>
    </source>
</evidence>
<dbReference type="InterPro" id="IPR016177">
    <property type="entry name" value="DNA-bd_dom_sf"/>
</dbReference>
<accession>A0A5N5LDG1</accession>
<dbReference type="SUPFAM" id="SSF54171">
    <property type="entry name" value="DNA-binding domain"/>
    <property type="match status" value="1"/>
</dbReference>
<name>A0A5N5LDG1_9ROSI</name>
<evidence type="ECO:0000313" key="6">
    <source>
        <dbReference type="EMBL" id="KAB5540785.1"/>
    </source>
</evidence>
<keyword evidence="5" id="KW-0539">Nucleus</keyword>
<keyword evidence="2" id="KW-0805">Transcription regulation</keyword>
<keyword evidence="7" id="KW-1185">Reference proteome</keyword>
<reference evidence="7" key="1">
    <citation type="journal article" date="2019" name="Gigascience">
        <title>De novo genome assembly of the endangered Acer yangbiense, a plant species with extremely small populations endemic to Yunnan Province, China.</title>
        <authorList>
            <person name="Yang J."/>
            <person name="Wariss H.M."/>
            <person name="Tao L."/>
            <person name="Zhang R."/>
            <person name="Yun Q."/>
            <person name="Hollingsworth P."/>
            <person name="Dao Z."/>
            <person name="Luo G."/>
            <person name="Guo H."/>
            <person name="Ma Y."/>
            <person name="Sun W."/>
        </authorList>
    </citation>
    <scope>NUCLEOTIDE SEQUENCE [LARGE SCALE GENOMIC DNA]</scope>
    <source>
        <strain evidence="7">cv. br00</strain>
    </source>
</reference>
<keyword evidence="3" id="KW-0238">DNA-binding</keyword>
<dbReference type="AlphaFoldDB" id="A0A5N5LDG1"/>